<evidence type="ECO:0000313" key="3">
    <source>
        <dbReference type="Proteomes" id="UP001549119"/>
    </source>
</evidence>
<sequence>MASRTDRPSLGFGDDLDAFDPAEFSSTKPKATKPAPETSRKAAEAVGFRSRESQKAESAPAKPPQRRRRTGRNAQLNLKAKPETIAAFTRIADAKGWGLGEAFEHATALLEQEYATK</sequence>
<dbReference type="EMBL" id="JBEPNW010000005">
    <property type="protein sequence ID" value="MET3869795.1"/>
    <property type="molecule type" value="Genomic_DNA"/>
</dbReference>
<protein>
    <recommendedName>
        <fullName evidence="4">Stability/partitioning determinant</fullName>
    </recommendedName>
</protein>
<organism evidence="2 3">
    <name type="scientific">Methylobacterium radiotolerans</name>
    <dbReference type="NCBI Taxonomy" id="31998"/>
    <lineage>
        <taxon>Bacteria</taxon>
        <taxon>Pseudomonadati</taxon>
        <taxon>Pseudomonadota</taxon>
        <taxon>Alphaproteobacteria</taxon>
        <taxon>Hyphomicrobiales</taxon>
        <taxon>Methylobacteriaceae</taxon>
        <taxon>Methylobacterium</taxon>
    </lineage>
</organism>
<evidence type="ECO:0000313" key="2">
    <source>
        <dbReference type="EMBL" id="MET3869795.1"/>
    </source>
</evidence>
<dbReference type="Proteomes" id="UP001549119">
    <property type="component" value="Unassembled WGS sequence"/>
</dbReference>
<feature type="compositionally biased region" description="Basic and acidic residues" evidence="1">
    <location>
        <begin position="38"/>
        <end position="55"/>
    </location>
</feature>
<keyword evidence="3" id="KW-1185">Reference proteome</keyword>
<accession>A0ABV2NTG0</accession>
<proteinExistence type="predicted"/>
<evidence type="ECO:0008006" key="4">
    <source>
        <dbReference type="Google" id="ProtNLM"/>
    </source>
</evidence>
<evidence type="ECO:0000256" key="1">
    <source>
        <dbReference type="SAM" id="MobiDB-lite"/>
    </source>
</evidence>
<gene>
    <name evidence="2" type="ORF">ABIC20_007180</name>
</gene>
<name>A0ABV2NTG0_9HYPH</name>
<reference evidence="2 3" key="1">
    <citation type="submission" date="2024-06" db="EMBL/GenBank/DDBJ databases">
        <title>Genomics of switchgrass bacterial isolates.</title>
        <authorList>
            <person name="Shade A."/>
        </authorList>
    </citation>
    <scope>NUCLEOTIDE SEQUENCE [LARGE SCALE GENOMIC DNA]</scope>
    <source>
        <strain evidence="2 3">PvP084</strain>
    </source>
</reference>
<feature type="region of interest" description="Disordered" evidence="1">
    <location>
        <begin position="1"/>
        <end position="76"/>
    </location>
</feature>
<comment type="caution">
    <text evidence="2">The sequence shown here is derived from an EMBL/GenBank/DDBJ whole genome shotgun (WGS) entry which is preliminary data.</text>
</comment>
<dbReference type="RefSeq" id="WP_209651366.1">
    <property type="nucleotide sequence ID" value="NZ_JBEPNV010000003.1"/>
</dbReference>